<evidence type="ECO:0000256" key="2">
    <source>
        <dbReference type="ARBA" id="ARBA00022614"/>
    </source>
</evidence>
<gene>
    <name evidence="4" type="ORF">Klosneuvirus_4_8</name>
</gene>
<organism evidence="4">
    <name type="scientific">Klosneuvirus KNV1</name>
    <dbReference type="NCBI Taxonomy" id="1977640"/>
    <lineage>
        <taxon>Viruses</taxon>
        <taxon>Varidnaviria</taxon>
        <taxon>Bamfordvirae</taxon>
        <taxon>Nucleocytoviricota</taxon>
        <taxon>Megaviricetes</taxon>
        <taxon>Imitervirales</taxon>
        <taxon>Mimiviridae</taxon>
        <taxon>Klosneuvirinae</taxon>
        <taxon>Klosneuvirus</taxon>
    </lineage>
</organism>
<dbReference type="Pfam" id="PF13516">
    <property type="entry name" value="LRR_6"/>
    <property type="match status" value="2"/>
</dbReference>
<keyword evidence="2" id="KW-0433">Leucine-rich repeat</keyword>
<dbReference type="InterPro" id="IPR001611">
    <property type="entry name" value="Leu-rich_rpt"/>
</dbReference>
<evidence type="ECO:0000256" key="1">
    <source>
        <dbReference type="ARBA" id="ARBA00022468"/>
    </source>
</evidence>
<dbReference type="GO" id="GO:0031267">
    <property type="term" value="F:small GTPase binding"/>
    <property type="evidence" value="ECO:0007669"/>
    <property type="project" value="TreeGrafter"/>
</dbReference>
<dbReference type="SMART" id="SM00368">
    <property type="entry name" value="LRR_RI"/>
    <property type="match status" value="7"/>
</dbReference>
<protein>
    <submittedName>
        <fullName evidence="4">Leucine-rich repeat protein</fullName>
    </submittedName>
</protein>
<sequence>MLKYKTEQDKNPGQWKCLLDQMTEQTMVETAQKFYDQIKLDLEAQEKGTSVSDCAYNTPRMYSSFDKKFNIGHTLAKLLFPEESADEKKKVWSYIKYQRLLSTLSNTFKEQIEKEETLKSQYREVRKTCQRKYFCELKNRPLDKMITDPVPMPVDVSPIEELQPFFDHLSNNTEVTVPELEFQRGVQYNDGRMDLCKQVVGPPHIGKLMNSLKNNTQITHFLLGNNIIGQNGAEAIHEFLTHDHKPQIKTWYIAGNEISSEGAKLIADALKDDVYCEALWLKRNPIKAEGAKYLGQMLETNQKIKILDLHNTGLLDEGCKYIFESLKKNTTLKHLYLDADGITIEGAKSIADYFDYIVTNKCGKRLTSLWIDMNRFDDDGMTLIANSLKNYPYLKRLYVGSNRLTDVGVKVLCDSLVNHKELTVFDLGLYKSTSDLGELPNNFGDKGAEHIAEFMKNNKSVEVVSILHSDITLVGLHKVNEALQQSDNIVYLYYEQYGLFIPQELRNAIKTKLEANIQKKYQMSYGEFCNNKLRYIRGSYKLKNIDSVYRNRM</sequence>
<dbReference type="Gene3D" id="3.80.10.10">
    <property type="entry name" value="Ribonuclease Inhibitor"/>
    <property type="match status" value="4"/>
</dbReference>
<dbReference type="PANTHER" id="PTHR24113:SF12">
    <property type="entry name" value="RAN GTPASE-ACTIVATING PROTEIN 1"/>
    <property type="match status" value="1"/>
</dbReference>
<dbReference type="EMBL" id="KY684111">
    <property type="protein sequence ID" value="ARF12193.1"/>
    <property type="molecule type" value="Genomic_DNA"/>
</dbReference>
<dbReference type="InterPro" id="IPR032675">
    <property type="entry name" value="LRR_dom_sf"/>
</dbReference>
<keyword evidence="3" id="KW-0677">Repeat</keyword>
<evidence type="ECO:0000256" key="3">
    <source>
        <dbReference type="ARBA" id="ARBA00022737"/>
    </source>
</evidence>
<dbReference type="PANTHER" id="PTHR24113">
    <property type="entry name" value="RAN GTPASE-ACTIVATING PROTEIN 1"/>
    <property type="match status" value="1"/>
</dbReference>
<accession>A0A1V0SKF7</accession>
<dbReference type="InterPro" id="IPR027038">
    <property type="entry name" value="RanGap"/>
</dbReference>
<dbReference type="SUPFAM" id="SSF52047">
    <property type="entry name" value="RNI-like"/>
    <property type="match status" value="1"/>
</dbReference>
<evidence type="ECO:0000313" key="4">
    <source>
        <dbReference type="EMBL" id="ARF12193.1"/>
    </source>
</evidence>
<reference evidence="4" key="1">
    <citation type="journal article" date="2017" name="Science">
        <title>Giant viruses with an expanded complement of translation system components.</title>
        <authorList>
            <person name="Schulz F."/>
            <person name="Yutin N."/>
            <person name="Ivanova N.N."/>
            <person name="Ortega D.R."/>
            <person name="Lee T.K."/>
            <person name="Vierheilig J."/>
            <person name="Daims H."/>
            <person name="Horn M."/>
            <person name="Wagner M."/>
            <person name="Jensen G.J."/>
            <person name="Kyrpides N.C."/>
            <person name="Koonin E.V."/>
            <person name="Woyke T."/>
        </authorList>
    </citation>
    <scope>NUCLEOTIDE SEQUENCE</scope>
    <source>
        <strain evidence="4">KNV1</strain>
    </source>
</reference>
<proteinExistence type="predicted"/>
<name>A0A1V0SKF7_9VIRU</name>
<dbReference type="GO" id="GO:0005096">
    <property type="term" value="F:GTPase activator activity"/>
    <property type="evidence" value="ECO:0007669"/>
    <property type="project" value="UniProtKB-KW"/>
</dbReference>
<keyword evidence="1" id="KW-0343">GTPase activation</keyword>